<evidence type="ECO:0000256" key="2">
    <source>
        <dbReference type="SAM" id="MobiDB-lite"/>
    </source>
</evidence>
<keyword evidence="4" id="KW-1185">Reference proteome</keyword>
<evidence type="ECO:0000313" key="4">
    <source>
        <dbReference type="Proteomes" id="UP000829364"/>
    </source>
</evidence>
<protein>
    <submittedName>
        <fullName evidence="3">Uncharacterized protein</fullName>
    </submittedName>
</protein>
<organism evidence="3 4">
    <name type="scientific">Purpureocillium takamizusanense</name>
    <dbReference type="NCBI Taxonomy" id="2060973"/>
    <lineage>
        <taxon>Eukaryota</taxon>
        <taxon>Fungi</taxon>
        <taxon>Dikarya</taxon>
        <taxon>Ascomycota</taxon>
        <taxon>Pezizomycotina</taxon>
        <taxon>Sordariomycetes</taxon>
        <taxon>Hypocreomycetidae</taxon>
        <taxon>Hypocreales</taxon>
        <taxon>Ophiocordycipitaceae</taxon>
        <taxon>Purpureocillium</taxon>
    </lineage>
</organism>
<dbReference type="Proteomes" id="UP000829364">
    <property type="component" value="Chromosome 11"/>
</dbReference>
<feature type="coiled-coil region" evidence="1">
    <location>
        <begin position="790"/>
        <end position="817"/>
    </location>
</feature>
<dbReference type="EMBL" id="CP086364">
    <property type="protein sequence ID" value="UNI24146.1"/>
    <property type="molecule type" value="Genomic_DNA"/>
</dbReference>
<feature type="region of interest" description="Disordered" evidence="2">
    <location>
        <begin position="958"/>
        <end position="993"/>
    </location>
</feature>
<accession>A0A9Q8QRV9</accession>
<dbReference type="GeneID" id="72071864"/>
<sequence length="1110" mass="120163">MTTQLEDMMKQLEALRGLLAEDGTRSHVRWVHGRLEATCQAAVAALADVKKKEEKEAALVQLREKVALGAEKEFENAKEKLLAHVTRLDLGELTRKVNKLAEDVGSSLDEADPATGGLKGQMSKVMASLTQLSASKGKMAEQVDEAAKALDGMCRGDTAVLSTAHFDQQLSKLTESARETGKCVSEAQKNAVTATQLDQIMDKVASKMDETRKSVLEGQKNAVTASHLDDSIVEVASKIDETHKSVLGVGKGALTASHFDERIVKVASKMDETHKSVLEAQKNAVTASDLGQVADKVDGAVNAMLKAQQDTLSGSHFIKAAQSISDGQAKAMGKVRAVDVKVDEMAKSLGSLILDQRGLVSKTHFDSTAVQQAGDIRKVAKDGAKAVDGIRKLSTRVRSLAEAAMKLGDGLSDLASEQSLKDSHELVLQSLSGLPTAESLDGKLADCSTKAQEQAQKLHEAVMQGLSSLPTAESLSKMLDEDDERRTKGADAVLKAIGSLNEAVKELPTGRQAEAACKSLEEAMGGKDGLASKVVDVRQTLSSLAKPDDVGRLLSDKLRALTLGKLSEGLDGLATAGQTKAMADRVDAHGEAAGKGFEAISQAVSSLAQDVSEKATARSQETLDRNMRSGLESMGKRFREEARSAGGQLMARVATSETALMRKLESMEATDADVEQLESELKAAREAKDAKDAEAKQLRSELQAVKEAKEAEIQQLKSDLQAAGEAKAKAEGRSEAAKEQLSVFQSSQLEAADRIVEQMKEQLLDCRGCADKNATIVKLQDAERKLSSRAHSLRAQREEFKESNGRLQRELAVAKDKARDSRAVSELAAEFEQVKQVLGKPLEMEKLRATLEDTQGALDSANGQISEHIKRINQLQGYLTTEEANYEEQRRRADALEVAGETWRREAATLNDAHDKELTDLQNQLQEERDARNKELGRIGKLEVQLATVTSERDGWQRMAQAAPEAQAASQKRASDSAAAASTPKRQRVEEEVPVLASRLQDLSRALKDVEVVPESRREFNLDLVAAELVVLQGGTADMAAALRTFAGSAQRGAFYCHRLVVQREGAVRMRHRIAVGEKCQRHPALSDCMLVRIVDDDNDGQPRFDYRNV</sequence>
<dbReference type="AlphaFoldDB" id="A0A9Q8QRV9"/>
<name>A0A9Q8QRV9_9HYPO</name>
<feature type="compositionally biased region" description="Low complexity" evidence="2">
    <location>
        <begin position="958"/>
        <end position="972"/>
    </location>
</feature>
<proteinExistence type="predicted"/>
<evidence type="ECO:0000313" key="3">
    <source>
        <dbReference type="EMBL" id="UNI24146.1"/>
    </source>
</evidence>
<keyword evidence="1" id="KW-0175">Coiled coil</keyword>
<feature type="coiled-coil region" evidence="1">
    <location>
        <begin position="844"/>
        <end position="938"/>
    </location>
</feature>
<gene>
    <name evidence="3" type="ORF">JDV02_009919</name>
</gene>
<evidence type="ECO:0000256" key="1">
    <source>
        <dbReference type="SAM" id="Coils"/>
    </source>
</evidence>
<feature type="coiled-coil region" evidence="1">
    <location>
        <begin position="660"/>
        <end position="740"/>
    </location>
</feature>
<dbReference type="KEGG" id="ptkz:JDV02_009919"/>
<dbReference type="RefSeq" id="XP_047847627.1">
    <property type="nucleotide sequence ID" value="XM_047991615.1"/>
</dbReference>
<reference evidence="3" key="1">
    <citation type="submission" date="2021-11" db="EMBL/GenBank/DDBJ databases">
        <title>Purpureocillium_takamizusanense_genome.</title>
        <authorList>
            <person name="Nguyen N.-H."/>
        </authorList>
    </citation>
    <scope>NUCLEOTIDE SEQUENCE</scope>
    <source>
        <strain evidence="3">PT3</strain>
    </source>
</reference>